<comment type="caution">
    <text evidence="21">The sequence shown here is derived from an EMBL/GenBank/DDBJ whole genome shotgun (WGS) entry which is preliminary data.</text>
</comment>
<comment type="cofactor">
    <cofactor evidence="1">
        <name>Zn(2+)</name>
        <dbReference type="ChEBI" id="CHEBI:29105"/>
    </cofactor>
</comment>
<keyword evidence="6 18" id="KW-0479">Metal-binding</keyword>
<feature type="coiled-coil region" evidence="19">
    <location>
        <begin position="220"/>
        <end position="261"/>
    </location>
</feature>
<evidence type="ECO:0000256" key="1">
    <source>
        <dbReference type="ARBA" id="ARBA00001947"/>
    </source>
</evidence>
<evidence type="ECO:0000256" key="6">
    <source>
        <dbReference type="ARBA" id="ARBA00022723"/>
    </source>
</evidence>
<keyword evidence="11" id="KW-0067">ATP-binding</keyword>
<gene>
    <name evidence="21" type="ORF">HPULCUR_001809</name>
</gene>
<evidence type="ECO:0000256" key="9">
    <source>
        <dbReference type="ARBA" id="ARBA00022801"/>
    </source>
</evidence>
<dbReference type="Pfam" id="PF13476">
    <property type="entry name" value="AAA_23"/>
    <property type="match status" value="1"/>
</dbReference>
<evidence type="ECO:0000259" key="20">
    <source>
        <dbReference type="PROSITE" id="PS51131"/>
    </source>
</evidence>
<evidence type="ECO:0000256" key="3">
    <source>
        <dbReference type="ARBA" id="ARBA00004286"/>
    </source>
</evidence>
<reference evidence="21 22" key="1">
    <citation type="submission" date="2024-04" db="EMBL/GenBank/DDBJ databases">
        <title>genome sequences of Mucor flavus KT1a and Helicostylum pulchrum KT1b strains isolation_sourced from the surface of a dry-aged beef.</title>
        <authorList>
            <person name="Toyotome T."/>
            <person name="Hosono M."/>
            <person name="Torimaru M."/>
            <person name="Fukuda K."/>
            <person name="Mikami N."/>
        </authorList>
    </citation>
    <scope>NUCLEOTIDE SEQUENCE [LARGE SCALE GENOMIC DNA]</scope>
    <source>
        <strain evidence="21 22">KT1b</strain>
    </source>
</reference>
<keyword evidence="14" id="KW-0234">DNA repair</keyword>
<feature type="binding site" evidence="18">
    <location>
        <position position="671"/>
    </location>
    <ligand>
        <name>Zn(2+)</name>
        <dbReference type="ChEBI" id="CHEBI:29105"/>
    </ligand>
</feature>
<evidence type="ECO:0000256" key="7">
    <source>
        <dbReference type="ARBA" id="ARBA00022741"/>
    </source>
</evidence>
<dbReference type="InterPro" id="IPR004584">
    <property type="entry name" value="Rad50_eukaryotes"/>
</dbReference>
<keyword evidence="13 19" id="KW-0175">Coiled coil</keyword>
<feature type="coiled-coil region" evidence="19">
    <location>
        <begin position="569"/>
        <end position="596"/>
    </location>
</feature>
<name>A0ABP9XNR3_9FUNG</name>
<keyword evidence="15" id="KW-0539">Nucleus</keyword>
<keyword evidence="9" id="KW-0378">Hydrolase</keyword>
<dbReference type="InterPro" id="IPR013134">
    <property type="entry name" value="Zn_hook_RAD50"/>
</dbReference>
<comment type="subcellular location">
    <subcellularLocation>
        <location evidence="3">Chromosome</location>
    </subcellularLocation>
    <subcellularLocation>
        <location evidence="2">Nucleus</location>
    </subcellularLocation>
</comment>
<dbReference type="InterPro" id="IPR027417">
    <property type="entry name" value="P-loop_NTPase"/>
</dbReference>
<proteinExistence type="inferred from homology"/>
<evidence type="ECO:0000256" key="12">
    <source>
        <dbReference type="ARBA" id="ARBA00022842"/>
    </source>
</evidence>
<feature type="coiled-coil region" evidence="19">
    <location>
        <begin position="1010"/>
        <end position="1084"/>
    </location>
</feature>
<sequence length="1291" mass="148482">MSSIEGMAIIGIRSFSPEEVNYIKFYSPLTLIVGENGCGKTTIIEALKYACTGELPPNGRNGAFVNDPRLSGKTEVKAQIKLKFVNVQGQVMVCTRSLGVTLRKNALSQRAIDSSLLRTYSISSRCADMDAELPLHLGVPKAILENVVFCHQEESNWPFAEPSALKKKFDDIFSAKQYQVISESIKNLIKQRNIIISNNNIRLEGLKSDTEKAKRIRTNVIQVSQQAAAKSETLQSLEENIERVQQEYTKLNDTFKDINLTGDQIQQIVNKRDFYQSTLNSLQDHITPRPESTEELKCMLQAYQASDNSSQREKSVLVNEKSQLERKLKKARDDLVQKHSIMGRLEAAREEHERQINARAELIQSINDQYNYKLPTQEGERSAAVLRKGIKTKTLRAEQLKQEAVSRQNALSDELQVLKSRLMSIQENKKHLVSRIEQEKAQISGLERKVETYQVSHNEIDDLQHKIEEHKRKLDQINVNSDRSNNPELIKKEQELKELDEKVCALNEELSTLSKAGDIRAKLSLKRTDKESKESAMYRLYHGCIDDVEKLIGEKPEVERIERVIYEYKTDKQNQLRELIEQRNKAQRELSGIDGKLNMVRQNLASRQREASRYEAMCQQVCRDKNLPDEMRATETKIEELTDRLSNLSAVDSIYGKYMKGTAEAKCCPLCCRGFNDNTELTEFADKLDEKKKRFPALKAQIEASLVSTKRRLSKLKSVQGEWIKLEQLRKDISGIEETVNQLETERKVAAEKVEVTSTEQRDVDRCKIKADNLFTITGNISRIRREMTVVADEISMVESELQFSGSTRTIPDCQKDLEKISDQSKIVRRDIKRIYADIENTRRQASSIDTTIRQHEKQLSTLEHKLDFKVGLNLQLEELNEQLVEHTDECKTIEMDVAPLNQKVTDATRAYELELQSWKATEETNNKEEREMTRHAERIEECNNNITRIKASFVSSKLDEVEQNIQHLESFTKTAAEQITKLDGRLSVIEKDEADRRGTERDLQDQIRYRQTEIELKQCDEDLAALEEKQGEMDIRRLKQDIERIQSEESVLIDKRGSVKGELVQMKDQIQRYENELRTHYSNVDSDYAKLFVETKTLELAISDVKKFNATLSESVMRYHALKMDDLNKIIKDLWFKTYKGGDIDYIAIRADTESLAKNRSFNYRVVMYQNENELDMRGRCSAGQKVLASIIIRLALAETFCVKCGFFTLDEPTTNLDIQNVKSLAENLRMIIESKRDQPNFQFVIITHDENFVSYLGGSDLFEKYFKISKQNGTNSIIHVEGEGAAPLE</sequence>
<organism evidence="21 22">
    <name type="scientific">Helicostylum pulchrum</name>
    <dbReference type="NCBI Taxonomy" id="562976"/>
    <lineage>
        <taxon>Eukaryota</taxon>
        <taxon>Fungi</taxon>
        <taxon>Fungi incertae sedis</taxon>
        <taxon>Mucoromycota</taxon>
        <taxon>Mucoromycotina</taxon>
        <taxon>Mucoromycetes</taxon>
        <taxon>Mucorales</taxon>
        <taxon>Mucorineae</taxon>
        <taxon>Mucoraceae</taxon>
        <taxon>Helicostylum</taxon>
    </lineage>
</organism>
<dbReference type="Proteomes" id="UP001476247">
    <property type="component" value="Unassembled WGS sequence"/>
</dbReference>
<keyword evidence="8" id="KW-0227">DNA damage</keyword>
<keyword evidence="10 18" id="KW-0862">Zinc</keyword>
<evidence type="ECO:0000256" key="4">
    <source>
        <dbReference type="ARBA" id="ARBA00009439"/>
    </source>
</evidence>
<keyword evidence="5" id="KW-0158">Chromosome</keyword>
<dbReference type="EMBL" id="BAABUJ010000006">
    <property type="protein sequence ID" value="GAA5796437.1"/>
    <property type="molecule type" value="Genomic_DNA"/>
</dbReference>
<comment type="catalytic activity">
    <reaction evidence="17">
        <text>ATP + H2O = ADP + phosphate + H(+)</text>
        <dbReference type="Rhea" id="RHEA:13065"/>
        <dbReference type="ChEBI" id="CHEBI:15377"/>
        <dbReference type="ChEBI" id="CHEBI:15378"/>
        <dbReference type="ChEBI" id="CHEBI:30616"/>
        <dbReference type="ChEBI" id="CHEBI:43474"/>
        <dbReference type="ChEBI" id="CHEBI:456216"/>
    </reaction>
</comment>
<evidence type="ECO:0000256" key="15">
    <source>
        <dbReference type="ARBA" id="ARBA00023242"/>
    </source>
</evidence>
<evidence type="ECO:0000256" key="13">
    <source>
        <dbReference type="ARBA" id="ARBA00023054"/>
    </source>
</evidence>
<evidence type="ECO:0000313" key="21">
    <source>
        <dbReference type="EMBL" id="GAA5796437.1"/>
    </source>
</evidence>
<feature type="coiled-coil region" evidence="19">
    <location>
        <begin position="726"/>
        <end position="760"/>
    </location>
</feature>
<accession>A0ABP9XNR3</accession>
<dbReference type="SUPFAM" id="SSF52540">
    <property type="entry name" value="P-loop containing nucleoside triphosphate hydrolases"/>
    <property type="match status" value="1"/>
</dbReference>
<feature type="coiled-coil region" evidence="19">
    <location>
        <begin position="314"/>
        <end position="365"/>
    </location>
</feature>
<keyword evidence="7" id="KW-0547">Nucleotide-binding</keyword>
<feature type="coiled-coil region" evidence="19">
    <location>
        <begin position="408"/>
        <end position="480"/>
    </location>
</feature>
<protein>
    <recommendedName>
        <fullName evidence="20">Zinc-hook domain-containing protein</fullName>
    </recommendedName>
</protein>
<evidence type="ECO:0000256" key="14">
    <source>
        <dbReference type="ARBA" id="ARBA00023204"/>
    </source>
</evidence>
<keyword evidence="12" id="KW-0460">Magnesium</keyword>
<evidence type="ECO:0000256" key="10">
    <source>
        <dbReference type="ARBA" id="ARBA00022833"/>
    </source>
</evidence>
<evidence type="ECO:0000256" key="19">
    <source>
        <dbReference type="SAM" id="Coils"/>
    </source>
</evidence>
<dbReference type="PANTHER" id="PTHR18867">
    <property type="entry name" value="RAD50"/>
    <property type="match status" value="1"/>
</dbReference>
<feature type="binding site" evidence="18">
    <location>
        <position position="668"/>
    </location>
    <ligand>
        <name>Zn(2+)</name>
        <dbReference type="ChEBI" id="CHEBI:29105"/>
    </ligand>
</feature>
<feature type="coiled-coil region" evidence="19">
    <location>
        <begin position="839"/>
        <end position="897"/>
    </location>
</feature>
<keyword evidence="22" id="KW-1185">Reference proteome</keyword>
<evidence type="ECO:0000313" key="22">
    <source>
        <dbReference type="Proteomes" id="UP001476247"/>
    </source>
</evidence>
<evidence type="ECO:0000256" key="18">
    <source>
        <dbReference type="PROSITE-ProRule" id="PRU00471"/>
    </source>
</evidence>
<feature type="domain" description="Zinc-hook" evidence="20">
    <location>
        <begin position="624"/>
        <end position="721"/>
    </location>
</feature>
<dbReference type="InterPro" id="IPR038729">
    <property type="entry name" value="Rad50/SbcC_AAA"/>
</dbReference>
<evidence type="ECO:0000256" key="5">
    <source>
        <dbReference type="ARBA" id="ARBA00022454"/>
    </source>
</evidence>
<dbReference type="PANTHER" id="PTHR18867:SF12">
    <property type="entry name" value="DNA REPAIR PROTEIN RAD50"/>
    <property type="match status" value="1"/>
</dbReference>
<evidence type="ECO:0000256" key="16">
    <source>
        <dbReference type="ARBA" id="ARBA00023254"/>
    </source>
</evidence>
<keyword evidence="16" id="KW-0469">Meiosis</keyword>
<dbReference type="Gene3D" id="3.40.50.300">
    <property type="entry name" value="P-loop containing nucleotide triphosphate hydrolases"/>
    <property type="match status" value="2"/>
</dbReference>
<evidence type="ECO:0000256" key="2">
    <source>
        <dbReference type="ARBA" id="ARBA00004123"/>
    </source>
</evidence>
<evidence type="ECO:0000256" key="8">
    <source>
        <dbReference type="ARBA" id="ARBA00022763"/>
    </source>
</evidence>
<dbReference type="Pfam" id="PF04423">
    <property type="entry name" value="Rad50_zn_hook"/>
    <property type="match status" value="1"/>
</dbReference>
<dbReference type="NCBIfam" id="TIGR00606">
    <property type="entry name" value="rad50"/>
    <property type="match status" value="1"/>
</dbReference>
<dbReference type="PROSITE" id="PS51131">
    <property type="entry name" value="ZN_HOOK"/>
    <property type="match status" value="1"/>
</dbReference>
<comment type="similarity">
    <text evidence="4">Belongs to the SMC family. RAD50 subfamily.</text>
</comment>
<evidence type="ECO:0000256" key="17">
    <source>
        <dbReference type="ARBA" id="ARBA00049360"/>
    </source>
</evidence>
<evidence type="ECO:0000256" key="11">
    <source>
        <dbReference type="ARBA" id="ARBA00022840"/>
    </source>
</evidence>